<dbReference type="OrthoDB" id="1377422at2"/>
<keyword evidence="3" id="KW-1185">Reference proteome</keyword>
<proteinExistence type="predicted"/>
<accession>A0A2S0RAU7</accession>
<dbReference type="EMBL" id="CP028811">
    <property type="protein sequence ID" value="AWA28793.1"/>
    <property type="molecule type" value="Genomic_DNA"/>
</dbReference>
<sequence length="120" mass="14012">METNKHDDRKRGKETLQPHQKENEEGDDFKYTSPDKYLAMEQPGVSYTEEKPHTSNADYLEYDNEEQRSDKFRAHHHNSRNSDAFSQDDYILRDNIDLDEDQANSISADDAPDTNTTDEI</sequence>
<protein>
    <submittedName>
        <fullName evidence="2">Uncharacterized protein</fullName>
    </submittedName>
</protein>
<feature type="compositionally biased region" description="Basic and acidic residues" evidence="1">
    <location>
        <begin position="1"/>
        <end position="23"/>
    </location>
</feature>
<evidence type="ECO:0000256" key="1">
    <source>
        <dbReference type="SAM" id="MobiDB-lite"/>
    </source>
</evidence>
<dbReference type="RefSeq" id="WP_108369380.1">
    <property type="nucleotide sequence ID" value="NZ_CP028811.1"/>
</dbReference>
<evidence type="ECO:0000313" key="3">
    <source>
        <dbReference type="Proteomes" id="UP000244193"/>
    </source>
</evidence>
<evidence type="ECO:0000313" key="2">
    <source>
        <dbReference type="EMBL" id="AWA28793.1"/>
    </source>
</evidence>
<dbReference type="KEGG" id="fmg:HYN48_01085"/>
<organism evidence="2 3">
    <name type="scientific">Flavobacterium magnum</name>
    <dbReference type="NCBI Taxonomy" id="2162713"/>
    <lineage>
        <taxon>Bacteria</taxon>
        <taxon>Pseudomonadati</taxon>
        <taxon>Bacteroidota</taxon>
        <taxon>Flavobacteriia</taxon>
        <taxon>Flavobacteriales</taxon>
        <taxon>Flavobacteriaceae</taxon>
        <taxon>Flavobacterium</taxon>
    </lineage>
</organism>
<feature type="region of interest" description="Disordered" evidence="1">
    <location>
        <begin position="1"/>
        <end position="120"/>
    </location>
</feature>
<dbReference type="Proteomes" id="UP000244193">
    <property type="component" value="Chromosome"/>
</dbReference>
<dbReference type="AlphaFoldDB" id="A0A2S0RAU7"/>
<name>A0A2S0RAU7_9FLAO</name>
<gene>
    <name evidence="2" type="ORF">HYN48_01085</name>
</gene>
<feature type="compositionally biased region" description="Acidic residues" evidence="1">
    <location>
        <begin position="110"/>
        <end position="120"/>
    </location>
</feature>
<reference evidence="2 3" key="1">
    <citation type="submission" date="2018-04" db="EMBL/GenBank/DDBJ databases">
        <title>Genome sequencing of Flavobacterium sp. HYN0048.</title>
        <authorList>
            <person name="Yi H."/>
            <person name="Baek C."/>
        </authorList>
    </citation>
    <scope>NUCLEOTIDE SEQUENCE [LARGE SCALE GENOMIC DNA]</scope>
    <source>
        <strain evidence="2 3">HYN0048</strain>
    </source>
</reference>